<dbReference type="EMBL" id="FPKR01000004">
    <property type="protein sequence ID" value="SFZ74548.1"/>
    <property type="molecule type" value="Genomic_DNA"/>
</dbReference>
<dbReference type="OrthoDB" id="9811006at2"/>
<evidence type="ECO:0000259" key="2">
    <source>
        <dbReference type="SMART" id="SM00867"/>
    </source>
</evidence>
<feature type="signal peptide" evidence="1">
    <location>
        <begin position="1"/>
        <end position="20"/>
    </location>
</feature>
<dbReference type="Pfam" id="PF04264">
    <property type="entry name" value="YceI"/>
    <property type="match status" value="1"/>
</dbReference>
<reference evidence="3 4" key="1">
    <citation type="submission" date="2016-11" db="EMBL/GenBank/DDBJ databases">
        <authorList>
            <person name="Jaros S."/>
            <person name="Januszkiewicz K."/>
            <person name="Wedrychowicz H."/>
        </authorList>
    </citation>
    <scope>NUCLEOTIDE SEQUENCE [LARGE SCALE GENOMIC DNA]</scope>
    <source>
        <strain evidence="3 4">DSM 18899</strain>
    </source>
</reference>
<protein>
    <submittedName>
        <fullName evidence="3">Polyisoprenoid-binding protein YceI</fullName>
    </submittedName>
</protein>
<sequence>MQAKLIATLLATGLSAAAFAAPEKFVLDSTHTYPSFEVNHLGFSVTRGMFGETEGTLELDRAAKTGKLAATIKTTSLYTGLAAREDHLKGKDFFNVAEFPTAVVKADKFTFDGDKPTKAEGTLTLLGVTKPVTLNITPMKCDMRMGKDFVCGADVTTTIQRSEWGMKAYVPFVGDEVKITVQVEAVKQK</sequence>
<feature type="domain" description="Lipid/polyisoprenoid-binding YceI-like" evidence="2">
    <location>
        <begin position="24"/>
        <end position="186"/>
    </location>
</feature>
<dbReference type="InterPro" id="IPR007372">
    <property type="entry name" value="Lipid/polyisoprenoid-bd_YceI"/>
</dbReference>
<proteinExistence type="predicted"/>
<dbReference type="PANTHER" id="PTHR34406">
    <property type="entry name" value="PROTEIN YCEI"/>
    <property type="match status" value="1"/>
</dbReference>
<name>A0A1K2HCN0_9NEIS</name>
<feature type="chain" id="PRO_5013380906" evidence="1">
    <location>
        <begin position="21"/>
        <end position="189"/>
    </location>
</feature>
<keyword evidence="1" id="KW-0732">Signal</keyword>
<keyword evidence="4" id="KW-1185">Reference proteome</keyword>
<evidence type="ECO:0000313" key="4">
    <source>
        <dbReference type="Proteomes" id="UP000186513"/>
    </source>
</evidence>
<evidence type="ECO:0000313" key="3">
    <source>
        <dbReference type="EMBL" id="SFZ74548.1"/>
    </source>
</evidence>
<dbReference type="PANTHER" id="PTHR34406:SF2">
    <property type="entry name" value="PERIPLASMIC PROTEIN"/>
    <property type="match status" value="1"/>
</dbReference>
<dbReference type="Proteomes" id="UP000186513">
    <property type="component" value="Unassembled WGS sequence"/>
</dbReference>
<dbReference type="Gene3D" id="2.40.128.110">
    <property type="entry name" value="Lipid/polyisoprenoid-binding, YceI-like"/>
    <property type="match status" value="1"/>
</dbReference>
<dbReference type="RefSeq" id="WP_072427826.1">
    <property type="nucleotide sequence ID" value="NZ_FPKR01000004.1"/>
</dbReference>
<organism evidence="3 4">
    <name type="scientific">Chitinimonas taiwanensis DSM 18899</name>
    <dbReference type="NCBI Taxonomy" id="1121279"/>
    <lineage>
        <taxon>Bacteria</taxon>
        <taxon>Pseudomonadati</taxon>
        <taxon>Pseudomonadota</taxon>
        <taxon>Betaproteobacteria</taxon>
        <taxon>Neisseriales</taxon>
        <taxon>Chitinibacteraceae</taxon>
        <taxon>Chitinimonas</taxon>
    </lineage>
</organism>
<dbReference type="InterPro" id="IPR036761">
    <property type="entry name" value="TTHA0802/YceI-like_sf"/>
</dbReference>
<dbReference type="SUPFAM" id="SSF101874">
    <property type="entry name" value="YceI-like"/>
    <property type="match status" value="1"/>
</dbReference>
<gene>
    <name evidence="3" type="ORF">SAMN02745887_01298</name>
</gene>
<dbReference type="STRING" id="1121279.SAMN02745887_01298"/>
<accession>A0A1K2HCN0</accession>
<dbReference type="SMART" id="SM00867">
    <property type="entry name" value="YceI"/>
    <property type="match status" value="1"/>
</dbReference>
<dbReference type="AlphaFoldDB" id="A0A1K2HCN0"/>
<evidence type="ECO:0000256" key="1">
    <source>
        <dbReference type="SAM" id="SignalP"/>
    </source>
</evidence>